<dbReference type="InterPro" id="IPR018392">
    <property type="entry name" value="LysM"/>
</dbReference>
<gene>
    <name evidence="3" type="ORF">DI563_10205</name>
</gene>
<dbReference type="Pfam" id="PF04773">
    <property type="entry name" value="FecR"/>
    <property type="match status" value="1"/>
</dbReference>
<feature type="chain" id="PRO_5015989453" description="LysM domain-containing protein" evidence="1">
    <location>
        <begin position="20"/>
        <end position="423"/>
    </location>
</feature>
<name>A0A2W5QCX9_VARPD</name>
<dbReference type="AlphaFoldDB" id="A0A2W5QCX9"/>
<organism evidence="3 4">
    <name type="scientific">Variovorax paradoxus</name>
    <dbReference type="NCBI Taxonomy" id="34073"/>
    <lineage>
        <taxon>Bacteria</taxon>
        <taxon>Pseudomonadati</taxon>
        <taxon>Pseudomonadota</taxon>
        <taxon>Betaproteobacteria</taxon>
        <taxon>Burkholderiales</taxon>
        <taxon>Comamonadaceae</taxon>
        <taxon>Variovorax</taxon>
    </lineage>
</organism>
<dbReference type="CDD" id="cd00118">
    <property type="entry name" value="LysM"/>
    <property type="match status" value="1"/>
</dbReference>
<dbReference type="InterPro" id="IPR013783">
    <property type="entry name" value="Ig-like_fold"/>
</dbReference>
<dbReference type="Proteomes" id="UP000249135">
    <property type="component" value="Unassembled WGS sequence"/>
</dbReference>
<dbReference type="PANTHER" id="PTHR38731:SF1">
    <property type="entry name" value="FECR PROTEIN DOMAIN-CONTAINING PROTEIN"/>
    <property type="match status" value="1"/>
</dbReference>
<evidence type="ECO:0000256" key="1">
    <source>
        <dbReference type="SAM" id="SignalP"/>
    </source>
</evidence>
<evidence type="ECO:0000259" key="2">
    <source>
        <dbReference type="PROSITE" id="PS51782"/>
    </source>
</evidence>
<dbReference type="PROSITE" id="PS51782">
    <property type="entry name" value="LYSM"/>
    <property type="match status" value="1"/>
</dbReference>
<evidence type="ECO:0000313" key="3">
    <source>
        <dbReference type="EMBL" id="PZQ75222.1"/>
    </source>
</evidence>
<reference evidence="3 4" key="1">
    <citation type="submission" date="2017-08" db="EMBL/GenBank/DDBJ databases">
        <title>Infants hospitalized years apart are colonized by the same room-sourced microbial strains.</title>
        <authorList>
            <person name="Brooks B."/>
            <person name="Olm M.R."/>
            <person name="Firek B.A."/>
            <person name="Baker R."/>
            <person name="Thomas B.C."/>
            <person name="Morowitz M.J."/>
            <person name="Banfield J.F."/>
        </authorList>
    </citation>
    <scope>NUCLEOTIDE SEQUENCE [LARGE SCALE GENOMIC DNA]</scope>
    <source>
        <strain evidence="3">S2_005_003_R2_41</strain>
    </source>
</reference>
<dbReference type="Gene3D" id="2.60.120.1440">
    <property type="match status" value="1"/>
</dbReference>
<dbReference type="InterPro" id="IPR036779">
    <property type="entry name" value="LysM_dom_sf"/>
</dbReference>
<keyword evidence="1" id="KW-0732">Signal</keyword>
<accession>A0A2W5QCX9</accession>
<dbReference type="Gene3D" id="3.10.350.10">
    <property type="entry name" value="LysM domain"/>
    <property type="match status" value="1"/>
</dbReference>
<dbReference type="Pfam" id="PF01476">
    <property type="entry name" value="LysM"/>
    <property type="match status" value="1"/>
</dbReference>
<dbReference type="PANTHER" id="PTHR38731">
    <property type="entry name" value="LIPL45-RELATED LIPOPROTEIN-RELATED"/>
    <property type="match status" value="1"/>
</dbReference>
<proteinExistence type="predicted"/>
<dbReference type="InterPro" id="IPR006860">
    <property type="entry name" value="FecR"/>
</dbReference>
<dbReference type="Gene3D" id="2.60.40.10">
    <property type="entry name" value="Immunoglobulins"/>
    <property type="match status" value="1"/>
</dbReference>
<protein>
    <recommendedName>
        <fullName evidence="2">LysM domain-containing protein</fullName>
    </recommendedName>
</protein>
<dbReference type="SUPFAM" id="SSF54106">
    <property type="entry name" value="LysM domain"/>
    <property type="match status" value="1"/>
</dbReference>
<comment type="caution">
    <text evidence="3">The sequence shown here is derived from an EMBL/GenBank/DDBJ whole genome shotgun (WGS) entry which is preliminary data.</text>
</comment>
<evidence type="ECO:0000313" key="4">
    <source>
        <dbReference type="Proteomes" id="UP000249135"/>
    </source>
</evidence>
<feature type="domain" description="LysM" evidence="2">
    <location>
        <begin position="30"/>
        <end position="77"/>
    </location>
</feature>
<dbReference type="SMART" id="SM00257">
    <property type="entry name" value="LysM"/>
    <property type="match status" value="1"/>
</dbReference>
<dbReference type="EMBL" id="QFPP01000096">
    <property type="protein sequence ID" value="PZQ75222.1"/>
    <property type="molecule type" value="Genomic_DNA"/>
</dbReference>
<feature type="signal peptide" evidence="1">
    <location>
        <begin position="1"/>
        <end position="19"/>
    </location>
</feature>
<sequence>MTFTFALRTRALLAFLALAALPGAVPSAQEIHVVQPGDTLWGISRGHYGRPARWPELQLRNGVPEPRHLRPGTVLYLANGRLLGADEAMVLAIAGEASLRRAGSADRSVARGDAVRAGDVLATAPDGFVTLGMQDGGRSVIPPASEIVIEQVNPAGVRFRLLQGSIESQVHKQREGQTFEIRTRSVVLGVRGTRFRVSDRAGRVTGEVTEGQVAVRKDSGIAPLLLQARQGVVVAGDAAPEARPLLPAPHFSGAASAGAPAAIAGVDAVAGAQGYRWRVAQDELFLAPVAEFSSVAPTLPLPAGLESGFYHLRVAALDAVQLEGMPAERPVYLPEPQGGVRWMPDGRVEIRWAASSARHYRLELARDPDFSTRVSDLPGLQATGVVVGPFAVGGRYYWRVSETVEEARYGRPFAGGSFDAPSR</sequence>